<sequence length="242" mass="26354">MKEIEKQEALLRLSRFNRVFQDIAAFVVCLGAVTLYACLGLVITGWVEKEALRTFVLSVFVIMLLAFVSWSITSAAEGIWKGWKITRRFSAVQADQIDRDEAAALQFRAYISSATAEDVEERKARIEQHLKEAKARGAFAGTITALLTGLGSLKSFLSTPSADNPFDFALMGAALGLGVSVGLAFWLYAEEGFGRLAFELERTAVAKRLRSPAVAAPAPALQTIRASVAQSPKRAAKKRPGR</sequence>
<proteinExistence type="predicted"/>
<name>A0A0S2FHT9_LYSAN</name>
<keyword evidence="1" id="KW-0812">Transmembrane</keyword>
<feature type="transmembrane region" description="Helical" evidence="1">
    <location>
        <begin position="169"/>
        <end position="189"/>
    </location>
</feature>
<keyword evidence="1" id="KW-1133">Transmembrane helix</keyword>
<protein>
    <submittedName>
        <fullName evidence="2">Uncharacterized protein</fullName>
    </submittedName>
</protein>
<feature type="transmembrane region" description="Helical" evidence="1">
    <location>
        <begin position="138"/>
        <end position="157"/>
    </location>
</feature>
<feature type="transmembrane region" description="Helical" evidence="1">
    <location>
        <begin position="20"/>
        <end position="43"/>
    </location>
</feature>
<dbReference type="KEGG" id="lab:LA76x_5027"/>
<dbReference type="EMBL" id="CP011129">
    <property type="protein sequence ID" value="ALN83129.1"/>
    <property type="molecule type" value="Genomic_DNA"/>
</dbReference>
<reference evidence="2 3" key="1">
    <citation type="journal article" date="2015" name="BMC Genomics">
        <title>Comparative genomics and metabolic profiling of the genus Lysobacter.</title>
        <authorList>
            <person name="de Bruijn I."/>
            <person name="Cheng X."/>
            <person name="de Jager V."/>
            <person name="Exposito R.G."/>
            <person name="Watrous J."/>
            <person name="Patel N."/>
            <person name="Postma J."/>
            <person name="Dorrestein P.C."/>
            <person name="Kobayashi D."/>
            <person name="Raaijmakers J.M."/>
        </authorList>
    </citation>
    <scope>NUCLEOTIDE SEQUENCE [LARGE SCALE GENOMIC DNA]</scope>
    <source>
        <strain evidence="2 3">76</strain>
    </source>
</reference>
<organism evidence="2 3">
    <name type="scientific">Lysobacter antibioticus</name>
    <dbReference type="NCBI Taxonomy" id="84531"/>
    <lineage>
        <taxon>Bacteria</taxon>
        <taxon>Pseudomonadati</taxon>
        <taxon>Pseudomonadota</taxon>
        <taxon>Gammaproteobacteria</taxon>
        <taxon>Lysobacterales</taxon>
        <taxon>Lysobacteraceae</taxon>
        <taxon>Lysobacter</taxon>
    </lineage>
</organism>
<dbReference type="Proteomes" id="UP000060787">
    <property type="component" value="Chromosome"/>
</dbReference>
<evidence type="ECO:0000256" key="1">
    <source>
        <dbReference type="SAM" id="Phobius"/>
    </source>
</evidence>
<feature type="transmembrane region" description="Helical" evidence="1">
    <location>
        <begin position="55"/>
        <end position="80"/>
    </location>
</feature>
<gene>
    <name evidence="2" type="ORF">LA76x_5027</name>
</gene>
<evidence type="ECO:0000313" key="2">
    <source>
        <dbReference type="EMBL" id="ALN83129.1"/>
    </source>
</evidence>
<dbReference type="RefSeq" id="WP_057919673.1">
    <property type="nucleotide sequence ID" value="NZ_CP011129.1"/>
</dbReference>
<keyword evidence="3" id="KW-1185">Reference proteome</keyword>
<evidence type="ECO:0000313" key="3">
    <source>
        <dbReference type="Proteomes" id="UP000060787"/>
    </source>
</evidence>
<keyword evidence="1" id="KW-0472">Membrane</keyword>
<dbReference type="PATRIC" id="fig|84531.8.peg.5028"/>
<dbReference type="AlphaFoldDB" id="A0A0S2FHT9"/>
<accession>A0A0S2FHT9</accession>